<reference evidence="1 2" key="1">
    <citation type="journal article" date="2019" name="Nat. Ecol. Evol.">
        <title>Megaphylogeny resolves global patterns of mushroom evolution.</title>
        <authorList>
            <person name="Varga T."/>
            <person name="Krizsan K."/>
            <person name="Foldi C."/>
            <person name="Dima B."/>
            <person name="Sanchez-Garcia M."/>
            <person name="Sanchez-Ramirez S."/>
            <person name="Szollosi G.J."/>
            <person name="Szarkandi J.G."/>
            <person name="Papp V."/>
            <person name="Albert L."/>
            <person name="Andreopoulos W."/>
            <person name="Angelini C."/>
            <person name="Antonin V."/>
            <person name="Barry K.W."/>
            <person name="Bougher N.L."/>
            <person name="Buchanan P."/>
            <person name="Buyck B."/>
            <person name="Bense V."/>
            <person name="Catcheside P."/>
            <person name="Chovatia M."/>
            <person name="Cooper J."/>
            <person name="Damon W."/>
            <person name="Desjardin D."/>
            <person name="Finy P."/>
            <person name="Geml J."/>
            <person name="Haridas S."/>
            <person name="Hughes K."/>
            <person name="Justo A."/>
            <person name="Karasinski D."/>
            <person name="Kautmanova I."/>
            <person name="Kiss B."/>
            <person name="Kocsube S."/>
            <person name="Kotiranta H."/>
            <person name="LaButti K.M."/>
            <person name="Lechner B.E."/>
            <person name="Liimatainen K."/>
            <person name="Lipzen A."/>
            <person name="Lukacs Z."/>
            <person name="Mihaltcheva S."/>
            <person name="Morgado L.N."/>
            <person name="Niskanen T."/>
            <person name="Noordeloos M.E."/>
            <person name="Ohm R.A."/>
            <person name="Ortiz-Santana B."/>
            <person name="Ovrebo C."/>
            <person name="Racz N."/>
            <person name="Riley R."/>
            <person name="Savchenko A."/>
            <person name="Shiryaev A."/>
            <person name="Soop K."/>
            <person name="Spirin V."/>
            <person name="Szebenyi C."/>
            <person name="Tomsovsky M."/>
            <person name="Tulloss R.E."/>
            <person name="Uehling J."/>
            <person name="Grigoriev I.V."/>
            <person name="Vagvolgyi C."/>
            <person name="Papp T."/>
            <person name="Martin F.M."/>
            <person name="Miettinen O."/>
            <person name="Hibbett D.S."/>
            <person name="Nagy L.G."/>
        </authorList>
    </citation>
    <scope>NUCLEOTIDE SEQUENCE [LARGE SCALE GENOMIC DNA]</scope>
    <source>
        <strain evidence="1 2">FP101781</strain>
    </source>
</reference>
<gene>
    <name evidence="1" type="ORF">FA13DRAFT_165874</name>
</gene>
<name>A0A4Y7SHI1_COPMI</name>
<protein>
    <submittedName>
        <fullName evidence="1">Uncharacterized protein</fullName>
    </submittedName>
</protein>
<evidence type="ECO:0000313" key="1">
    <source>
        <dbReference type="EMBL" id="TEB21148.1"/>
    </source>
</evidence>
<sequence length="86" mass="9665">MSKSTNPQRRSNSVTPSLCDELWRSWALMNGVSVLAGPLRVRHEAGGCWRERQIGDMRHCLVSPSTVQESFCSITSVPLRKARKSH</sequence>
<comment type="caution">
    <text evidence="1">The sequence shown here is derived from an EMBL/GenBank/DDBJ whole genome shotgun (WGS) entry which is preliminary data.</text>
</comment>
<dbReference type="Proteomes" id="UP000298030">
    <property type="component" value="Unassembled WGS sequence"/>
</dbReference>
<organism evidence="1 2">
    <name type="scientific">Coprinellus micaceus</name>
    <name type="common">Glistening ink-cap mushroom</name>
    <name type="synonym">Coprinus micaceus</name>
    <dbReference type="NCBI Taxonomy" id="71717"/>
    <lineage>
        <taxon>Eukaryota</taxon>
        <taxon>Fungi</taxon>
        <taxon>Dikarya</taxon>
        <taxon>Basidiomycota</taxon>
        <taxon>Agaricomycotina</taxon>
        <taxon>Agaricomycetes</taxon>
        <taxon>Agaricomycetidae</taxon>
        <taxon>Agaricales</taxon>
        <taxon>Agaricineae</taxon>
        <taxon>Psathyrellaceae</taxon>
        <taxon>Coprinellus</taxon>
    </lineage>
</organism>
<proteinExistence type="predicted"/>
<evidence type="ECO:0000313" key="2">
    <source>
        <dbReference type="Proteomes" id="UP000298030"/>
    </source>
</evidence>
<accession>A0A4Y7SHI1</accession>
<dbReference type="EMBL" id="QPFP01000120">
    <property type="protein sequence ID" value="TEB21148.1"/>
    <property type="molecule type" value="Genomic_DNA"/>
</dbReference>
<dbReference type="AlphaFoldDB" id="A0A4Y7SHI1"/>
<keyword evidence="2" id="KW-1185">Reference proteome</keyword>